<proteinExistence type="predicted"/>
<accession>A0ABY1AYT4</accession>
<organism evidence="1 2">
    <name type="scientific">Rhizobium tibeticum</name>
    <dbReference type="NCBI Taxonomy" id="501024"/>
    <lineage>
        <taxon>Bacteria</taxon>
        <taxon>Pseudomonadati</taxon>
        <taxon>Pseudomonadota</taxon>
        <taxon>Alphaproteobacteria</taxon>
        <taxon>Hyphomicrobiales</taxon>
        <taxon>Rhizobiaceae</taxon>
        <taxon>Rhizobium/Agrobacterium group</taxon>
        <taxon>Rhizobium</taxon>
    </lineage>
</organism>
<gene>
    <name evidence="1" type="ORF">SAMN05216228_10965</name>
</gene>
<dbReference type="EMBL" id="FOCV01000096">
    <property type="protein sequence ID" value="SEP34405.1"/>
    <property type="molecule type" value="Genomic_DNA"/>
</dbReference>
<name>A0ABY1AYT4_9HYPH</name>
<comment type="caution">
    <text evidence="1">The sequence shown here is derived from an EMBL/GenBank/DDBJ whole genome shotgun (WGS) entry which is preliminary data.</text>
</comment>
<reference evidence="1 2" key="1">
    <citation type="submission" date="2016-10" db="EMBL/GenBank/DDBJ databases">
        <authorList>
            <person name="Varghese N."/>
            <person name="Submissions S."/>
        </authorList>
    </citation>
    <scope>NUCLEOTIDE SEQUENCE [LARGE SCALE GENOMIC DNA]</scope>
    <source>
        <strain evidence="1 2">CGMCC 1.7071</strain>
    </source>
</reference>
<keyword evidence="2" id="KW-1185">Reference proteome</keyword>
<protein>
    <submittedName>
        <fullName evidence="1">Uncharacterized protein</fullName>
    </submittedName>
</protein>
<evidence type="ECO:0000313" key="1">
    <source>
        <dbReference type="EMBL" id="SEP34405.1"/>
    </source>
</evidence>
<sequence>MEASLVILSKIENRISRNHSQESMAPIW</sequence>
<dbReference type="Proteomes" id="UP000198939">
    <property type="component" value="Unassembled WGS sequence"/>
</dbReference>
<evidence type="ECO:0000313" key="2">
    <source>
        <dbReference type="Proteomes" id="UP000198939"/>
    </source>
</evidence>